<accession>A0A9W4SDX2</accession>
<dbReference type="Proteomes" id="UP001153678">
    <property type="component" value="Unassembled WGS sequence"/>
</dbReference>
<evidence type="ECO:0000256" key="2">
    <source>
        <dbReference type="ARBA" id="ARBA00008170"/>
    </source>
</evidence>
<sequence>MAYPSYYNNPSGTGQESMQDNNPYVNTNLTPRRNYGDRNQQPNVPINYNLHQPQDAYRTTDKEKEAFKYNNDVEAPKINKQKNQIITKSPVKWYRNTRAVLQMFKSNFLLIFLPPAIIMKKFGVNENVLFFFNFLAIIPMAKIMTVGINDLSARLHPAYGAILHAFAGNFVELVISSYALMDKQYAIVRSSVLGAILCNILLILGVVFLAGSWPKKGANRQSMNAHLKTQLFVSTSASTLALAVLALVTPAAFKIAAPEGTGIECDLQNISHATAIILLFVYAGLLVFQLKTHVQETVDPDHHKHEAQYFLVFDIFLIVASISGITVCARYLVTSIEHLAHSFHFGNGFIGMVLLPLCVVSNFMEHYDAIKEASEDKVDTAVSLILNTSVQIALLVTPVLVLVGWMTSRPLTLDFNTLEICVLACAVLIVNYLVADGKANWLEGYMLIVSYIIIAVAFFYFPNVPELKENLKCNPWSRNLPPELLEISTPESPHH</sequence>
<feature type="transmembrane region" description="Helical" evidence="10">
    <location>
        <begin position="310"/>
        <end position="333"/>
    </location>
</feature>
<feature type="transmembrane region" description="Helical" evidence="10">
    <location>
        <begin position="269"/>
        <end position="290"/>
    </location>
</feature>
<dbReference type="InterPro" id="IPR004798">
    <property type="entry name" value="CAX-like"/>
</dbReference>
<comment type="function">
    <text evidence="10">Has a role in promoting intracellular calcium ion sequestration via the exchange of calcium ions for hydrogen ions across the vacuolar membrane. Involved also in manganese ion homeostasis via its uptake into the vacuole.</text>
</comment>
<evidence type="ECO:0000256" key="10">
    <source>
        <dbReference type="RuleBase" id="RU365028"/>
    </source>
</evidence>
<keyword evidence="7 10" id="KW-1133">Transmembrane helix</keyword>
<dbReference type="InterPro" id="IPR004837">
    <property type="entry name" value="NaCa_Exmemb"/>
</dbReference>
<dbReference type="NCBIfam" id="TIGR00378">
    <property type="entry name" value="cax"/>
    <property type="match status" value="1"/>
</dbReference>
<dbReference type="Gene3D" id="1.20.1420.30">
    <property type="entry name" value="NCX, central ion-binding region"/>
    <property type="match status" value="1"/>
</dbReference>
<evidence type="ECO:0000256" key="6">
    <source>
        <dbReference type="ARBA" id="ARBA00022837"/>
    </source>
</evidence>
<feature type="transmembrane region" description="Helical" evidence="10">
    <location>
        <begin position="345"/>
        <end position="364"/>
    </location>
</feature>
<comment type="caution">
    <text evidence="13">The sequence shown here is derived from an EMBL/GenBank/DDBJ whole genome shotgun (WGS) entry which is preliminary data.</text>
</comment>
<feature type="transmembrane region" description="Helical" evidence="10">
    <location>
        <begin position="384"/>
        <end position="405"/>
    </location>
</feature>
<comment type="similarity">
    <text evidence="2 10">Belongs to the Ca(2+):cation antiporter (CaCA) (TC 2.A.19) family.</text>
</comment>
<evidence type="ECO:0000313" key="13">
    <source>
        <dbReference type="EMBL" id="CAI2166082.1"/>
    </source>
</evidence>
<evidence type="ECO:0000256" key="7">
    <source>
        <dbReference type="ARBA" id="ARBA00022989"/>
    </source>
</evidence>
<dbReference type="Pfam" id="PF01699">
    <property type="entry name" value="Na_Ca_ex"/>
    <property type="match status" value="2"/>
</dbReference>
<organism evidence="13 14">
    <name type="scientific">Funneliformis geosporum</name>
    <dbReference type="NCBI Taxonomy" id="1117311"/>
    <lineage>
        <taxon>Eukaryota</taxon>
        <taxon>Fungi</taxon>
        <taxon>Fungi incertae sedis</taxon>
        <taxon>Mucoromycota</taxon>
        <taxon>Glomeromycotina</taxon>
        <taxon>Glomeromycetes</taxon>
        <taxon>Glomerales</taxon>
        <taxon>Glomeraceae</taxon>
        <taxon>Funneliformis</taxon>
    </lineage>
</organism>
<evidence type="ECO:0000256" key="9">
    <source>
        <dbReference type="ARBA" id="ARBA00023136"/>
    </source>
</evidence>
<dbReference type="AlphaFoldDB" id="A0A9W4SDX2"/>
<keyword evidence="6 10" id="KW-0106">Calcium</keyword>
<evidence type="ECO:0000259" key="12">
    <source>
        <dbReference type="Pfam" id="PF01699"/>
    </source>
</evidence>
<dbReference type="GO" id="GO:0012505">
    <property type="term" value="C:endomembrane system"/>
    <property type="evidence" value="ECO:0007669"/>
    <property type="project" value="UniProtKB-SubCell"/>
</dbReference>
<keyword evidence="3 10" id="KW-0813">Transport</keyword>
<evidence type="ECO:0000256" key="5">
    <source>
        <dbReference type="ARBA" id="ARBA00022692"/>
    </source>
</evidence>
<protein>
    <recommendedName>
        <fullName evidence="10">Vacuolar calcium ion transporter</fullName>
    </recommendedName>
</protein>
<feature type="transmembrane region" description="Helical" evidence="10">
    <location>
        <begin position="130"/>
        <end position="149"/>
    </location>
</feature>
<comment type="subcellular location">
    <subcellularLocation>
        <location evidence="1">Endomembrane system</location>
        <topology evidence="1">Multi-pass membrane protein</topology>
    </subcellularLocation>
    <subcellularLocation>
        <location evidence="10">Vacuole membrane</location>
    </subcellularLocation>
</comment>
<evidence type="ECO:0000313" key="14">
    <source>
        <dbReference type="Proteomes" id="UP001153678"/>
    </source>
</evidence>
<feature type="transmembrane region" description="Helical" evidence="10">
    <location>
        <begin position="417"/>
        <end position="435"/>
    </location>
</feature>
<feature type="domain" description="Sodium/calcium exchanger membrane region" evidence="12">
    <location>
        <begin position="315"/>
        <end position="459"/>
    </location>
</feature>
<feature type="transmembrane region" description="Helical" evidence="10">
    <location>
        <begin position="441"/>
        <end position="461"/>
    </location>
</feature>
<feature type="transmembrane region" description="Helical" evidence="10">
    <location>
        <begin position="231"/>
        <end position="257"/>
    </location>
</feature>
<evidence type="ECO:0000256" key="1">
    <source>
        <dbReference type="ARBA" id="ARBA00004127"/>
    </source>
</evidence>
<evidence type="ECO:0000256" key="3">
    <source>
        <dbReference type="ARBA" id="ARBA00022448"/>
    </source>
</evidence>
<keyword evidence="14" id="KW-1185">Reference proteome</keyword>
<proteinExistence type="inferred from homology"/>
<keyword evidence="9 10" id="KW-0472">Membrane</keyword>
<evidence type="ECO:0000256" key="4">
    <source>
        <dbReference type="ARBA" id="ARBA00022568"/>
    </source>
</evidence>
<feature type="domain" description="Sodium/calcium exchanger membrane region" evidence="12">
    <location>
        <begin position="128"/>
        <end position="290"/>
    </location>
</feature>
<keyword evidence="5 10" id="KW-0812">Transmembrane</keyword>
<keyword evidence="4 10" id="KW-0109">Calcium transport</keyword>
<gene>
    <name evidence="13" type="ORF">FWILDA_LOCUS2393</name>
</gene>
<dbReference type="GO" id="GO:0006874">
    <property type="term" value="P:intracellular calcium ion homeostasis"/>
    <property type="evidence" value="ECO:0007669"/>
    <property type="project" value="TreeGrafter"/>
</dbReference>
<feature type="transmembrane region" description="Helical" evidence="10">
    <location>
        <begin position="161"/>
        <end position="180"/>
    </location>
</feature>
<dbReference type="PANTHER" id="PTHR31503">
    <property type="entry name" value="VACUOLAR CALCIUM ION TRANSPORTER"/>
    <property type="match status" value="1"/>
</dbReference>
<feature type="transmembrane region" description="Helical" evidence="10">
    <location>
        <begin position="192"/>
        <end position="211"/>
    </location>
</feature>
<comment type="caution">
    <text evidence="10">Lacks conserved residue(s) required for the propagation of feature annotation.</text>
</comment>
<reference evidence="13" key="1">
    <citation type="submission" date="2022-08" db="EMBL/GenBank/DDBJ databases">
        <authorList>
            <person name="Kallberg Y."/>
            <person name="Tangrot J."/>
            <person name="Rosling A."/>
        </authorList>
    </citation>
    <scope>NUCLEOTIDE SEQUENCE</scope>
    <source>
        <strain evidence="13">Wild A</strain>
    </source>
</reference>
<evidence type="ECO:0000256" key="11">
    <source>
        <dbReference type="SAM" id="MobiDB-lite"/>
    </source>
</evidence>
<dbReference type="InterPro" id="IPR044880">
    <property type="entry name" value="NCX_ion-bd_dom_sf"/>
</dbReference>
<dbReference type="GO" id="GO:0015369">
    <property type="term" value="F:calcium:proton antiporter activity"/>
    <property type="evidence" value="ECO:0007669"/>
    <property type="project" value="UniProtKB-UniRule"/>
</dbReference>
<evidence type="ECO:0000256" key="8">
    <source>
        <dbReference type="ARBA" id="ARBA00023065"/>
    </source>
</evidence>
<keyword evidence="10" id="KW-0926">Vacuole</keyword>
<dbReference type="OrthoDB" id="1699231at2759"/>
<dbReference type="PANTHER" id="PTHR31503:SF22">
    <property type="entry name" value="VACUOLAR CALCIUM ION TRANSPORTER"/>
    <property type="match status" value="1"/>
</dbReference>
<name>A0A9W4SDX2_9GLOM</name>
<keyword evidence="10" id="KW-0050">Antiport</keyword>
<keyword evidence="8 10" id="KW-0406">Ion transport</keyword>
<dbReference type="EMBL" id="CAMKVN010000273">
    <property type="protein sequence ID" value="CAI2166082.1"/>
    <property type="molecule type" value="Genomic_DNA"/>
</dbReference>
<dbReference type="InterPro" id="IPR004713">
    <property type="entry name" value="CaH_exchang"/>
</dbReference>
<dbReference type="GO" id="GO:0005774">
    <property type="term" value="C:vacuolar membrane"/>
    <property type="evidence" value="ECO:0007669"/>
    <property type="project" value="UniProtKB-SubCell"/>
</dbReference>
<feature type="region of interest" description="Disordered" evidence="11">
    <location>
        <begin position="1"/>
        <end position="49"/>
    </location>
</feature>